<feature type="signal peptide" evidence="5">
    <location>
        <begin position="1"/>
        <end position="27"/>
    </location>
</feature>
<dbReference type="SMART" id="SM00257">
    <property type="entry name" value="LysM"/>
    <property type="match status" value="3"/>
</dbReference>
<dbReference type="CDD" id="cd00118">
    <property type="entry name" value="LysM"/>
    <property type="match status" value="2"/>
</dbReference>
<gene>
    <name evidence="7" type="ORF">NEMBOFW57_001239</name>
</gene>
<dbReference type="InterPro" id="IPR018392">
    <property type="entry name" value="LysM"/>
</dbReference>
<dbReference type="AlphaFoldDB" id="A0AAD4I0M7"/>
<feature type="domain" description="LysM" evidence="6">
    <location>
        <begin position="111"/>
        <end position="158"/>
    </location>
</feature>
<feature type="domain" description="LysM" evidence="6">
    <location>
        <begin position="268"/>
        <end position="315"/>
    </location>
</feature>
<comment type="caution">
    <text evidence="7">The sequence shown here is derived from an EMBL/GenBank/DDBJ whole genome shotgun (WGS) entry which is preliminary data.</text>
</comment>
<evidence type="ECO:0000313" key="7">
    <source>
        <dbReference type="EMBL" id="KAG7291227.1"/>
    </source>
</evidence>
<evidence type="ECO:0000256" key="3">
    <source>
        <dbReference type="ARBA" id="ARBA00044955"/>
    </source>
</evidence>
<feature type="domain" description="LysM" evidence="6">
    <location>
        <begin position="346"/>
        <end position="393"/>
    </location>
</feature>
<name>A0AAD4I0M7_9PEZI</name>
<dbReference type="PANTHER" id="PTHR34997">
    <property type="entry name" value="AM15"/>
    <property type="match status" value="1"/>
</dbReference>
<evidence type="ECO:0000313" key="8">
    <source>
        <dbReference type="Proteomes" id="UP001197093"/>
    </source>
</evidence>
<protein>
    <recommendedName>
        <fullName evidence="6">LysM domain-containing protein</fullName>
    </recommendedName>
</protein>
<evidence type="ECO:0000256" key="2">
    <source>
        <dbReference type="ARBA" id="ARBA00023026"/>
    </source>
</evidence>
<feature type="domain" description="LysM" evidence="6">
    <location>
        <begin position="46"/>
        <end position="93"/>
    </location>
</feature>
<evidence type="ECO:0000256" key="4">
    <source>
        <dbReference type="SAM" id="MobiDB-lite"/>
    </source>
</evidence>
<accession>A0AAD4I0M7</accession>
<evidence type="ECO:0000256" key="5">
    <source>
        <dbReference type="SAM" id="SignalP"/>
    </source>
</evidence>
<evidence type="ECO:0000256" key="1">
    <source>
        <dbReference type="ARBA" id="ARBA00022669"/>
    </source>
</evidence>
<sequence>MAAASRLTLFLLVTALGMLPLLPGVLAQESSPSGSTFPDTAWDCSGWHTVTKGDSCTGIEKKYNTTSEEFLGWNPSVSKDCKTNFKEKYSYCVRIGAPGPTLKGIAANCDRWHTVKEGDDCKSIEKQYKITADEFFKWNPAVSKDCVKNFWTKYSYCVRSYQRQGQAHQLNKQTKFDENAESNEQAQLSEEQLHEFNPTLGEDCDGLYAGWYLCIGVQVRSSSSIGWYTSPTNASIPAPTTFIPPAATYVQNFTAQPQEPGIPGSCQNFYQAEEGDDCTKVLEVYNYIPKAQFFEWNPALKSKCDALRTGFYYCVANFGSSNAPMPPTVTASASPTATGTTKDCRAWYLAVGSDDCASISLTFGTFSESDFIKWNPSVLSDCSRLRSNTYYCVAVPSTPPTRTAPLPSLPSGTRPTQPGTAANCTRFWLVSRDDTCEGIISATRVALMDFHAWNPVLGKDCKGLKPDWYVCVGTKPVKKPSSTVTVPGNGQTTKPSTDTTTGTGSGAGTASASHTTGKGGTSTPQGTTT</sequence>
<keyword evidence="8" id="KW-1185">Reference proteome</keyword>
<comment type="similarity">
    <text evidence="3">Belongs to the secreted LysM effector family.</text>
</comment>
<keyword evidence="1" id="KW-0147">Chitin-binding</keyword>
<dbReference type="SUPFAM" id="SSF54106">
    <property type="entry name" value="LysM domain"/>
    <property type="match status" value="2"/>
</dbReference>
<dbReference type="InterPro" id="IPR036779">
    <property type="entry name" value="LysM_dom_sf"/>
</dbReference>
<dbReference type="GO" id="GO:0008061">
    <property type="term" value="F:chitin binding"/>
    <property type="evidence" value="ECO:0007669"/>
    <property type="project" value="UniProtKB-KW"/>
</dbReference>
<dbReference type="Pfam" id="PF01476">
    <property type="entry name" value="LysM"/>
    <property type="match status" value="2"/>
</dbReference>
<dbReference type="PROSITE" id="PS51782">
    <property type="entry name" value="LYSM"/>
    <property type="match status" value="4"/>
</dbReference>
<proteinExistence type="inferred from homology"/>
<dbReference type="EMBL" id="JAHCVI010000001">
    <property type="protein sequence ID" value="KAG7291227.1"/>
    <property type="molecule type" value="Genomic_DNA"/>
</dbReference>
<dbReference type="Gene3D" id="3.10.350.10">
    <property type="entry name" value="LysM domain"/>
    <property type="match status" value="5"/>
</dbReference>
<dbReference type="InterPro" id="IPR052210">
    <property type="entry name" value="LysM1-like"/>
</dbReference>
<dbReference type="PANTHER" id="PTHR34997:SF1">
    <property type="entry name" value="PEPTIDOGLYCAN-BINDING LYSIN DOMAIN"/>
    <property type="match status" value="1"/>
</dbReference>
<feature type="region of interest" description="Disordered" evidence="4">
    <location>
        <begin position="478"/>
        <end position="529"/>
    </location>
</feature>
<feature type="chain" id="PRO_5042168327" description="LysM domain-containing protein" evidence="5">
    <location>
        <begin position="28"/>
        <end position="529"/>
    </location>
</feature>
<evidence type="ECO:0000259" key="6">
    <source>
        <dbReference type="PROSITE" id="PS51782"/>
    </source>
</evidence>
<feature type="compositionally biased region" description="Polar residues" evidence="4">
    <location>
        <begin position="480"/>
        <end position="491"/>
    </location>
</feature>
<dbReference type="Proteomes" id="UP001197093">
    <property type="component" value="Unassembled WGS sequence"/>
</dbReference>
<feature type="compositionally biased region" description="Low complexity" evidence="4">
    <location>
        <begin position="492"/>
        <end position="516"/>
    </location>
</feature>
<reference evidence="7" key="1">
    <citation type="submission" date="2023-02" db="EMBL/GenBank/DDBJ databases">
        <authorList>
            <person name="Palmer J.M."/>
        </authorList>
    </citation>
    <scope>NUCLEOTIDE SEQUENCE</scope>
    <source>
        <strain evidence="7">FW57</strain>
    </source>
</reference>
<keyword evidence="2" id="KW-0843">Virulence</keyword>
<organism evidence="7 8">
    <name type="scientific">Staphylotrichum longicolle</name>
    <dbReference type="NCBI Taxonomy" id="669026"/>
    <lineage>
        <taxon>Eukaryota</taxon>
        <taxon>Fungi</taxon>
        <taxon>Dikarya</taxon>
        <taxon>Ascomycota</taxon>
        <taxon>Pezizomycotina</taxon>
        <taxon>Sordariomycetes</taxon>
        <taxon>Sordariomycetidae</taxon>
        <taxon>Sordariales</taxon>
        <taxon>Chaetomiaceae</taxon>
        <taxon>Staphylotrichum</taxon>
    </lineage>
</organism>
<keyword evidence="5" id="KW-0732">Signal</keyword>